<feature type="region of interest" description="Disordered" evidence="1">
    <location>
        <begin position="1120"/>
        <end position="1212"/>
    </location>
</feature>
<evidence type="ECO:0000256" key="1">
    <source>
        <dbReference type="SAM" id="MobiDB-lite"/>
    </source>
</evidence>
<feature type="compositionally biased region" description="Basic and acidic residues" evidence="1">
    <location>
        <begin position="651"/>
        <end position="664"/>
    </location>
</feature>
<name>A0A409WJV2_PSICY</name>
<sequence length="1228" mass="135201">MSYTREPHDRKLSLASFLNPKHYYGEYTRSSKRASQTVSMPHQHHQGYSQPQAQTQTQPSRQSNAASTFSDFGLRRRRSTGGGTKSRSVKEKDKGKDKDVGVGSSSSAGSVGVTGQPTTTTTLATKETKERSRLSGLGISSSSVAYSANAGSGHSINSDHNGLSTPTSPVASSSSTHLGTGFGSTSQVNVIGVAGSSNSSNGPSAPAAASSPAPNSHATPTPTTATDPRFSTADRTILEQLKEGIKARELQFVIKGVGHTVLGGGRSTGKKYHPFTRKVVPYPRSYDRESFQGRSIFHLQRYKYQQPFFLGDDSELQIPLYVVWVNFYVLAPLTSLFLLLFLVKGWILSESFYSFPGLAVGSACSFTDHVFFFFLAFRDVWETMFTMGLCQSLTWHVFETPPLKVLELGCGTGTWILHCARTWKVRILHPFFLFKAADDIQSLQECHFVGLDVVPLHPDLQNVGSPDLASRITWVQHNLWVIFCYDAYSVSRHTDDLHSAWMCCHFRMRNSILFCHREVFADKSSYRHIKRIALGVPEDKADVWVKWDTLFEEIQRVMKPGGAFEMVEEDLFFPGKPVDEDDMSVMSLGGEDESSTTRRDSVSSDEHRTVNGQDVMDKLPRVSESDSPVTPKSAFITPSSQLPSRPSSPTDNREHGADDAKEANEQSPLQAPPPLPQHSHPVPSSSTASTSSPNEVVRLITPHSRSLVRPALFVKTQRNQAASNNTSRDAAAPPPAYYGSSLGGMGYVVSQDPAVDFIKDQKQAAAKAAGKEVIETAPPQVKHKLPTSVTKTTEPSPTNPRDHTMLEAIWNGMLESRFVNLAPLSLLTTYLEYHFKGTGITLTHVRTHPPLLYTFPPLPDKPDAEDEDDQAATPHHLPSDSETDMDDARDAVIAIPNRPRSTKSIKSRKSIGSNSTAHGEERAEIDLQALLKRQSPYVSLDGSRSYAFSPAMRATFTPAKEGKSPPVRRMSRLPNPVLNIDLRTLNLHLALRAKEIIACSESMWDWVLERQAIAEKEAQGGRLRSGSASIEEYMVGVQATASSSSVNLTQNAILEMTRDDFDHLLNNFEMDMNDKAAVGNALEERFNWHVFTSPILQDRKAFDSACEKYDKHIAIQKLSTNPYRQSNSHQSRNSMSTPGLVQPAPDFLIPNDHNIISRSTSSPQPSTGDRPFNDSSSITTATGTRHDTNSSHTQLVSPSVSQLSTHSHGGPTQMLSRAMRVFVAWKAS</sequence>
<gene>
    <name evidence="3" type="ORF">CVT25_010754</name>
</gene>
<dbReference type="InParanoid" id="A0A409WJV2"/>
<feature type="region of interest" description="Disordered" evidence="1">
    <location>
        <begin position="853"/>
        <end position="920"/>
    </location>
</feature>
<feature type="transmembrane region" description="Helical" evidence="2">
    <location>
        <begin position="321"/>
        <end position="343"/>
    </location>
</feature>
<dbReference type="Gene3D" id="3.40.50.150">
    <property type="entry name" value="Vaccinia Virus protein VP39"/>
    <property type="match status" value="1"/>
</dbReference>
<feature type="compositionally biased region" description="Low complexity" evidence="1">
    <location>
        <begin position="677"/>
        <end position="693"/>
    </location>
</feature>
<accession>A0A409WJV2</accession>
<dbReference type="STRING" id="93625.A0A409WJV2"/>
<protein>
    <recommendedName>
        <fullName evidence="5">Methyltransferase domain-containing protein</fullName>
    </recommendedName>
</protein>
<dbReference type="InterPro" id="IPR029063">
    <property type="entry name" value="SAM-dependent_MTases_sf"/>
</dbReference>
<keyword evidence="2" id="KW-0812">Transmembrane</keyword>
<feature type="region of interest" description="Disordered" evidence="1">
    <location>
        <begin position="193"/>
        <end position="231"/>
    </location>
</feature>
<feature type="compositionally biased region" description="Low complexity" evidence="1">
    <location>
        <begin position="49"/>
        <end position="63"/>
    </location>
</feature>
<feature type="compositionally biased region" description="Polar residues" evidence="1">
    <location>
        <begin position="1190"/>
        <end position="1207"/>
    </location>
</feature>
<dbReference type="SUPFAM" id="SSF53335">
    <property type="entry name" value="S-adenosyl-L-methionine-dependent methyltransferases"/>
    <property type="match status" value="1"/>
</dbReference>
<feature type="compositionally biased region" description="Low complexity" evidence="1">
    <location>
        <begin position="194"/>
        <end position="226"/>
    </location>
</feature>
<feature type="compositionally biased region" description="Low complexity" evidence="1">
    <location>
        <begin position="638"/>
        <end position="649"/>
    </location>
</feature>
<dbReference type="EMBL" id="NHYD01003408">
    <property type="protein sequence ID" value="PPQ78751.1"/>
    <property type="molecule type" value="Genomic_DNA"/>
</dbReference>
<evidence type="ECO:0008006" key="5">
    <source>
        <dbReference type="Google" id="ProtNLM"/>
    </source>
</evidence>
<keyword evidence="2" id="KW-0472">Membrane</keyword>
<feature type="compositionally biased region" description="Polar residues" evidence="1">
    <location>
        <begin position="1154"/>
        <end position="1183"/>
    </location>
</feature>
<feature type="region of interest" description="Disordered" evidence="1">
    <location>
        <begin position="156"/>
        <end position="181"/>
    </location>
</feature>
<evidence type="ECO:0000313" key="3">
    <source>
        <dbReference type="EMBL" id="PPQ78751.1"/>
    </source>
</evidence>
<keyword evidence="4" id="KW-1185">Reference proteome</keyword>
<organism evidence="3 4">
    <name type="scientific">Psilocybe cyanescens</name>
    <dbReference type="NCBI Taxonomy" id="93625"/>
    <lineage>
        <taxon>Eukaryota</taxon>
        <taxon>Fungi</taxon>
        <taxon>Dikarya</taxon>
        <taxon>Basidiomycota</taxon>
        <taxon>Agaricomycotina</taxon>
        <taxon>Agaricomycetes</taxon>
        <taxon>Agaricomycetidae</taxon>
        <taxon>Agaricales</taxon>
        <taxon>Agaricineae</taxon>
        <taxon>Strophariaceae</taxon>
        <taxon>Psilocybe</taxon>
    </lineage>
</organism>
<dbReference type="Proteomes" id="UP000283269">
    <property type="component" value="Unassembled WGS sequence"/>
</dbReference>
<feature type="compositionally biased region" description="Basic and acidic residues" evidence="1">
    <location>
        <begin position="88"/>
        <end position="100"/>
    </location>
</feature>
<comment type="caution">
    <text evidence="3">The sequence shown here is derived from an EMBL/GenBank/DDBJ whole genome shotgun (WGS) entry which is preliminary data.</text>
</comment>
<feature type="compositionally biased region" description="Basic and acidic residues" evidence="1">
    <location>
        <begin position="595"/>
        <end position="624"/>
    </location>
</feature>
<evidence type="ECO:0000256" key="2">
    <source>
        <dbReference type="SAM" id="Phobius"/>
    </source>
</evidence>
<feature type="transmembrane region" description="Helical" evidence="2">
    <location>
        <begin position="355"/>
        <end position="377"/>
    </location>
</feature>
<keyword evidence="2" id="KW-1133">Transmembrane helix</keyword>
<proteinExistence type="predicted"/>
<feature type="compositionally biased region" description="Low complexity" evidence="1">
    <location>
        <begin position="101"/>
        <end position="125"/>
    </location>
</feature>
<feature type="region of interest" description="Disordered" evidence="1">
    <location>
        <begin position="28"/>
        <end position="136"/>
    </location>
</feature>
<feature type="compositionally biased region" description="Low complexity" evidence="1">
    <location>
        <begin position="164"/>
        <end position="176"/>
    </location>
</feature>
<evidence type="ECO:0000313" key="4">
    <source>
        <dbReference type="Proteomes" id="UP000283269"/>
    </source>
</evidence>
<feature type="region of interest" description="Disordered" evidence="1">
    <location>
        <begin position="577"/>
        <end position="694"/>
    </location>
</feature>
<feature type="compositionally biased region" description="Basic residues" evidence="1">
    <location>
        <begin position="900"/>
        <end position="909"/>
    </location>
</feature>
<feature type="compositionally biased region" description="Polar residues" evidence="1">
    <location>
        <begin position="1120"/>
        <end position="1139"/>
    </location>
</feature>
<dbReference type="AlphaFoldDB" id="A0A409WJV2"/>
<reference evidence="3 4" key="1">
    <citation type="journal article" date="2018" name="Evol. Lett.">
        <title>Horizontal gene cluster transfer increased hallucinogenic mushroom diversity.</title>
        <authorList>
            <person name="Reynolds H.T."/>
            <person name="Vijayakumar V."/>
            <person name="Gluck-Thaler E."/>
            <person name="Korotkin H.B."/>
            <person name="Matheny P.B."/>
            <person name="Slot J.C."/>
        </authorList>
    </citation>
    <scope>NUCLEOTIDE SEQUENCE [LARGE SCALE GENOMIC DNA]</scope>
    <source>
        <strain evidence="3 4">2631</strain>
    </source>
</reference>
<dbReference type="OrthoDB" id="2013972at2759"/>